<accession>A0A0D3K406</accession>
<keyword evidence="2" id="KW-1185">Reference proteome</keyword>
<name>A0A0D3K406_EMIH1</name>
<evidence type="ECO:0008006" key="3">
    <source>
        <dbReference type="Google" id="ProtNLM"/>
    </source>
</evidence>
<proteinExistence type="predicted"/>
<dbReference type="GeneID" id="17275764"/>
<dbReference type="HOGENOM" id="CLU_2297022_0_0_1"/>
<organism evidence="1 2">
    <name type="scientific">Emiliania huxleyi (strain CCMP1516)</name>
    <dbReference type="NCBI Taxonomy" id="280463"/>
    <lineage>
        <taxon>Eukaryota</taxon>
        <taxon>Haptista</taxon>
        <taxon>Haptophyta</taxon>
        <taxon>Prymnesiophyceae</taxon>
        <taxon>Isochrysidales</taxon>
        <taxon>Noelaerhabdaceae</taxon>
        <taxon>Emiliania</taxon>
    </lineage>
</organism>
<dbReference type="EnsemblProtists" id="EOD30491">
    <property type="protein sequence ID" value="EOD30491"/>
    <property type="gene ID" value="EMIHUDRAFT_365431"/>
</dbReference>
<dbReference type="SUPFAM" id="SSF52540">
    <property type="entry name" value="P-loop containing nucleoside triphosphate hydrolases"/>
    <property type="match status" value="1"/>
</dbReference>
<sequence>MEPFYDRGKELQALNRCHRIGQSRDVVCKTYYCPNTVEERLLAWRELEGVRAPELGAEQQQGGEAEAVSVVPREKPLKAIGTEESRFLFGMKSSAGEAGGA</sequence>
<dbReference type="Proteomes" id="UP000013827">
    <property type="component" value="Unassembled WGS sequence"/>
</dbReference>
<evidence type="ECO:0000313" key="1">
    <source>
        <dbReference type="EnsemblProtists" id="EOD30491"/>
    </source>
</evidence>
<dbReference type="Gene3D" id="3.40.50.300">
    <property type="entry name" value="P-loop containing nucleotide triphosphate hydrolases"/>
    <property type="match status" value="1"/>
</dbReference>
<reference evidence="1" key="2">
    <citation type="submission" date="2024-10" db="UniProtKB">
        <authorList>
            <consortium name="EnsemblProtists"/>
        </authorList>
    </citation>
    <scope>IDENTIFICATION</scope>
</reference>
<dbReference type="KEGG" id="ehx:EMIHUDRAFT_365431"/>
<dbReference type="RefSeq" id="XP_005782920.1">
    <property type="nucleotide sequence ID" value="XM_005782863.1"/>
</dbReference>
<dbReference type="PaxDb" id="2903-EOD30491"/>
<protein>
    <recommendedName>
        <fullName evidence="3">Helicase C-terminal domain-containing protein</fullName>
    </recommendedName>
</protein>
<evidence type="ECO:0000313" key="2">
    <source>
        <dbReference type="Proteomes" id="UP000013827"/>
    </source>
</evidence>
<dbReference type="InterPro" id="IPR027417">
    <property type="entry name" value="P-loop_NTPase"/>
</dbReference>
<dbReference type="AlphaFoldDB" id="A0A0D3K406"/>
<reference evidence="2" key="1">
    <citation type="journal article" date="2013" name="Nature">
        <title>Pan genome of the phytoplankton Emiliania underpins its global distribution.</title>
        <authorList>
            <person name="Read B.A."/>
            <person name="Kegel J."/>
            <person name="Klute M.J."/>
            <person name="Kuo A."/>
            <person name="Lefebvre S.C."/>
            <person name="Maumus F."/>
            <person name="Mayer C."/>
            <person name="Miller J."/>
            <person name="Monier A."/>
            <person name="Salamov A."/>
            <person name="Young J."/>
            <person name="Aguilar M."/>
            <person name="Claverie J.M."/>
            <person name="Frickenhaus S."/>
            <person name="Gonzalez K."/>
            <person name="Herman E.K."/>
            <person name="Lin Y.C."/>
            <person name="Napier J."/>
            <person name="Ogata H."/>
            <person name="Sarno A.F."/>
            <person name="Shmutz J."/>
            <person name="Schroeder D."/>
            <person name="de Vargas C."/>
            <person name="Verret F."/>
            <person name="von Dassow P."/>
            <person name="Valentin K."/>
            <person name="Van de Peer Y."/>
            <person name="Wheeler G."/>
            <person name="Dacks J.B."/>
            <person name="Delwiche C.F."/>
            <person name="Dyhrman S.T."/>
            <person name="Glockner G."/>
            <person name="John U."/>
            <person name="Richards T."/>
            <person name="Worden A.Z."/>
            <person name="Zhang X."/>
            <person name="Grigoriev I.V."/>
            <person name="Allen A.E."/>
            <person name="Bidle K."/>
            <person name="Borodovsky M."/>
            <person name="Bowler C."/>
            <person name="Brownlee C."/>
            <person name="Cock J.M."/>
            <person name="Elias M."/>
            <person name="Gladyshev V.N."/>
            <person name="Groth M."/>
            <person name="Guda C."/>
            <person name="Hadaegh A."/>
            <person name="Iglesias-Rodriguez M.D."/>
            <person name="Jenkins J."/>
            <person name="Jones B.M."/>
            <person name="Lawson T."/>
            <person name="Leese F."/>
            <person name="Lindquist E."/>
            <person name="Lobanov A."/>
            <person name="Lomsadze A."/>
            <person name="Malik S.B."/>
            <person name="Marsh M.E."/>
            <person name="Mackinder L."/>
            <person name="Mock T."/>
            <person name="Mueller-Roeber B."/>
            <person name="Pagarete A."/>
            <person name="Parker M."/>
            <person name="Probert I."/>
            <person name="Quesneville H."/>
            <person name="Raines C."/>
            <person name="Rensing S.A."/>
            <person name="Riano-Pachon D.M."/>
            <person name="Richier S."/>
            <person name="Rokitta S."/>
            <person name="Shiraiwa Y."/>
            <person name="Soanes D.M."/>
            <person name="van der Giezen M."/>
            <person name="Wahlund T.M."/>
            <person name="Williams B."/>
            <person name="Wilson W."/>
            <person name="Wolfe G."/>
            <person name="Wurch L.L."/>
        </authorList>
    </citation>
    <scope>NUCLEOTIDE SEQUENCE</scope>
</reference>